<evidence type="ECO:0000313" key="4">
    <source>
        <dbReference type="Proteomes" id="UP000639338"/>
    </source>
</evidence>
<keyword evidence="1" id="KW-0175">Coiled coil</keyword>
<feature type="region of interest" description="Disordered" evidence="2">
    <location>
        <begin position="171"/>
        <end position="230"/>
    </location>
</feature>
<accession>A0A835CM28</accession>
<dbReference type="OrthoDB" id="6344789at2759"/>
<dbReference type="AlphaFoldDB" id="A0A835CM28"/>
<reference evidence="3 4" key="1">
    <citation type="submission" date="2020-08" db="EMBL/GenBank/DDBJ databases">
        <title>Aphidius gifuensis genome sequencing and assembly.</title>
        <authorList>
            <person name="Du Z."/>
        </authorList>
    </citation>
    <scope>NUCLEOTIDE SEQUENCE [LARGE SCALE GENOMIC DNA]</scope>
    <source>
        <strain evidence="3">YNYX2018</strain>
        <tissue evidence="3">Adults</tissue>
    </source>
</reference>
<evidence type="ECO:0000256" key="2">
    <source>
        <dbReference type="SAM" id="MobiDB-lite"/>
    </source>
</evidence>
<comment type="caution">
    <text evidence="3">The sequence shown here is derived from an EMBL/GenBank/DDBJ whole genome shotgun (WGS) entry which is preliminary data.</text>
</comment>
<feature type="compositionally biased region" description="Low complexity" evidence="2">
    <location>
        <begin position="211"/>
        <end position="228"/>
    </location>
</feature>
<gene>
    <name evidence="3" type="ORF">HCN44_008088</name>
</gene>
<evidence type="ECO:0000313" key="3">
    <source>
        <dbReference type="EMBL" id="KAF7989414.1"/>
    </source>
</evidence>
<feature type="coiled-coil region" evidence="1">
    <location>
        <begin position="245"/>
        <end position="277"/>
    </location>
</feature>
<evidence type="ECO:0000256" key="1">
    <source>
        <dbReference type="SAM" id="Coils"/>
    </source>
</evidence>
<dbReference type="Proteomes" id="UP000639338">
    <property type="component" value="Unassembled WGS sequence"/>
</dbReference>
<dbReference type="EMBL" id="JACMRX010000005">
    <property type="protein sequence ID" value="KAF7989414.1"/>
    <property type="molecule type" value="Genomic_DNA"/>
</dbReference>
<feature type="compositionally biased region" description="Polar residues" evidence="2">
    <location>
        <begin position="199"/>
        <end position="210"/>
    </location>
</feature>
<evidence type="ECO:0008006" key="5">
    <source>
        <dbReference type="Google" id="ProtNLM"/>
    </source>
</evidence>
<keyword evidence="4" id="KW-1185">Reference proteome</keyword>
<feature type="compositionally biased region" description="Polar residues" evidence="2">
    <location>
        <begin position="171"/>
        <end position="187"/>
    </location>
</feature>
<name>A0A835CM28_APHGI</name>
<feature type="compositionally biased region" description="Acidic residues" evidence="2">
    <location>
        <begin position="128"/>
        <end position="144"/>
    </location>
</feature>
<proteinExistence type="predicted"/>
<sequence length="307" mass="35325">MVKKPGVVWNYYNKKVDGAAVIAFCKFCERSYMQNATRMEKHLARCEKATPEVKQLFLRVSTSKRVNRARLMGAKMPIDWLKQHRELGLDVSTLTEADLDDINEWNRQKEMVNEDTAVQSIILTEDQTQEEDINWEGDEEEVDESPAKKVNDAAKSAKVWVKQLPDSYVITQNDYPPESNKNCNGRSSGDHDVKHIHIQSVTSLSPGHQPTTSTSSSSTTTAAAASSTLGHSPLESRILQEKVLESRALRKIAELELQRKKLECERYQWEYERDKAQSEIRWEHETRMMEIKEEHEKKLIQVHVQEG</sequence>
<organism evidence="3 4">
    <name type="scientific">Aphidius gifuensis</name>
    <name type="common">Parasitoid wasp</name>
    <dbReference type="NCBI Taxonomy" id="684658"/>
    <lineage>
        <taxon>Eukaryota</taxon>
        <taxon>Metazoa</taxon>
        <taxon>Ecdysozoa</taxon>
        <taxon>Arthropoda</taxon>
        <taxon>Hexapoda</taxon>
        <taxon>Insecta</taxon>
        <taxon>Pterygota</taxon>
        <taxon>Neoptera</taxon>
        <taxon>Endopterygota</taxon>
        <taxon>Hymenoptera</taxon>
        <taxon>Apocrita</taxon>
        <taxon>Ichneumonoidea</taxon>
        <taxon>Braconidae</taxon>
        <taxon>Aphidiinae</taxon>
        <taxon>Aphidius</taxon>
    </lineage>
</organism>
<feature type="region of interest" description="Disordered" evidence="2">
    <location>
        <begin position="128"/>
        <end position="150"/>
    </location>
</feature>
<protein>
    <recommendedName>
        <fullName evidence="5">BED-type domain-containing protein</fullName>
    </recommendedName>
</protein>